<accession>A0A672ZRN8</accession>
<comment type="similarity">
    <text evidence="22 25">Belongs to the adenylyl cyclase class-4/guanylyl cyclase family.</text>
</comment>
<evidence type="ECO:0000256" key="12">
    <source>
        <dbReference type="ARBA" id="ARBA00022840"/>
    </source>
</evidence>
<dbReference type="InterPro" id="IPR018297">
    <property type="entry name" value="A/G_cyclase_CS"/>
</dbReference>
<dbReference type="AlphaFoldDB" id="A0A672ZRN8"/>
<protein>
    <recommendedName>
        <fullName evidence="22">adenylate cyclase</fullName>
        <ecNumber evidence="22">4.6.1.1</ecNumber>
    </recommendedName>
</protein>
<keyword evidence="10" id="KW-0677">Repeat</keyword>
<dbReference type="PANTHER" id="PTHR45627">
    <property type="entry name" value="ADENYLATE CYCLASE TYPE 1"/>
    <property type="match status" value="1"/>
</dbReference>
<evidence type="ECO:0000256" key="6">
    <source>
        <dbReference type="ARBA" id="ARBA00022490"/>
    </source>
</evidence>
<keyword evidence="18 24" id="KW-0464">Manganese</keyword>
<dbReference type="GO" id="GO:0007193">
    <property type="term" value="P:adenylate cyclase-inhibiting G protein-coupled receptor signaling pathway"/>
    <property type="evidence" value="ECO:0007669"/>
    <property type="project" value="TreeGrafter"/>
</dbReference>
<dbReference type="CDD" id="cd07302">
    <property type="entry name" value="CHD"/>
    <property type="match status" value="2"/>
</dbReference>
<keyword evidence="7" id="KW-0597">Phosphoprotein</keyword>
<reference evidence="28" key="3">
    <citation type="submission" date="2025-09" db="UniProtKB">
        <authorList>
            <consortium name="Ensembl"/>
        </authorList>
    </citation>
    <scope>IDENTIFICATION</scope>
</reference>
<dbReference type="Pfam" id="PF00211">
    <property type="entry name" value="Guanylate_cyc"/>
    <property type="match status" value="2"/>
</dbReference>
<organism evidence="28 29">
    <name type="scientific">Sphaeramia orbicularis</name>
    <name type="common">orbiculate cardinalfish</name>
    <dbReference type="NCBI Taxonomy" id="375764"/>
    <lineage>
        <taxon>Eukaryota</taxon>
        <taxon>Metazoa</taxon>
        <taxon>Chordata</taxon>
        <taxon>Craniata</taxon>
        <taxon>Vertebrata</taxon>
        <taxon>Euteleostomi</taxon>
        <taxon>Actinopterygii</taxon>
        <taxon>Neopterygii</taxon>
        <taxon>Teleostei</taxon>
        <taxon>Neoteleostei</taxon>
        <taxon>Acanthomorphata</taxon>
        <taxon>Gobiaria</taxon>
        <taxon>Kurtiformes</taxon>
        <taxon>Apogonoidei</taxon>
        <taxon>Apogonidae</taxon>
        <taxon>Apogoninae</taxon>
        <taxon>Sphaeramia</taxon>
    </lineage>
</organism>
<keyword evidence="17" id="KW-0325">Glycoprotein</keyword>
<evidence type="ECO:0000256" key="15">
    <source>
        <dbReference type="ARBA" id="ARBA00022998"/>
    </source>
</evidence>
<evidence type="ECO:0000256" key="1">
    <source>
        <dbReference type="ARBA" id="ARBA00001593"/>
    </source>
</evidence>
<dbReference type="EC" id="4.6.1.1" evidence="22"/>
<dbReference type="GO" id="GO:0005886">
    <property type="term" value="C:plasma membrane"/>
    <property type="evidence" value="ECO:0007669"/>
    <property type="project" value="UniProtKB-SubCell"/>
</dbReference>
<keyword evidence="29" id="KW-1185">Reference proteome</keyword>
<dbReference type="InterPro" id="IPR009398">
    <property type="entry name" value="Adcy_conserved_dom"/>
</dbReference>
<feature type="transmembrane region" description="Helical" evidence="26">
    <location>
        <begin position="84"/>
        <end position="104"/>
    </location>
</feature>
<keyword evidence="5" id="KW-1003">Cell membrane</keyword>
<dbReference type="Pfam" id="PF16214">
    <property type="entry name" value="AC_N"/>
    <property type="match status" value="1"/>
</dbReference>
<comment type="subcellular location">
    <subcellularLocation>
        <location evidence="4">Cell membrane</location>
        <topology evidence="4">Multi-pass membrane protein</topology>
    </subcellularLocation>
    <subcellularLocation>
        <location evidence="3">Cytoplasm</location>
    </subcellularLocation>
</comment>
<feature type="binding site" evidence="23">
    <location>
        <position position="966"/>
    </location>
    <ligand>
        <name>ATP</name>
        <dbReference type="ChEBI" id="CHEBI:30616"/>
    </ligand>
</feature>
<evidence type="ECO:0000256" key="26">
    <source>
        <dbReference type="SAM" id="Phobius"/>
    </source>
</evidence>
<keyword evidence="8 26" id="KW-0812">Transmembrane</keyword>
<evidence type="ECO:0000256" key="13">
    <source>
        <dbReference type="ARBA" id="ARBA00022842"/>
    </source>
</evidence>
<feature type="binding site" evidence="23">
    <location>
        <begin position="919"/>
        <end position="921"/>
    </location>
    <ligand>
        <name>ATP</name>
        <dbReference type="ChEBI" id="CHEBI:30616"/>
    </ligand>
</feature>
<sequence>TPSLLSLSFPPSQSYTFSLTLKQHPLIVFLLLIVMGTCLALLAVFFASGLVEDHLTFLITVPAALFLFLSIFILVCIESVFKRMLRLFSLLIWACLVTMGYLFMFSGGILSPWDQVSFFLFIVFVVYTMLPFSMRGAIIASAITCFSHTVTLSIYYGTHGSKRPSKPPFFHQKSFLILANVIIFTCGNLAGAYHKHLMDLALKQTYQDTCNCIKSPIKLEFEKHQQERLLLSLLPSHIARVMKAEIIQRLQGPNFGRTESTNNFHNLYVQRHTNVSILYADIVGFTRLASDCSPGELVHMLNELFGKFDQIAKENECMRIKILGDCYYCVSGLPESLPHHARNCVKMGLDMCEAIKKVRDATGVDINMRVGVHSGNVLCGVIGLRKWQYDVWSHDVTLANHMEAGGVPGRVHISSVTLEHLKGSYKVEPGNGQSRDSYLKEHGVVTYLVINPKTDRHSPLLGVRSRNSMDSGKMRASVRMTRYLESWGAAKPFANLHHRDSMTTDNGKINTTVSSDPVPTLSTSCVSRQWLKSEDIQRISLFFHNKTLEKEYRSTTLPAFKYYVTCACLIFCCIFIVQVLVLPRTAVLGISFGLAFLLLALILLLCFAGHILVGLHEFVSVYTHSLYTQISAAYFIYCCILGLVSCSVFLRINYELKMVVMLVALVIYNIIILQTHASLLDGFSKALYPTGTLDRPGVLKDLKTMGSVSLFIFFITLLVLARQNEYYCRLDFLWRDKFKRECEEIETMENLNRVLLENVLPAHVAEHFLGRNWKNEDLYHQSYESVCVMFASIPDFKEFYTESDVNKEGLECLRLLNEIIADFDELLSKPKFSGVEKIKTIGSTYMAATGLNVTPGPECAQEHDRQYMHLGTMVEFAFALVGKLDVINKHSFNDFRLRIGINHGPVIAGVIGAQKPQYDIWGNSVNVASRMETTGVLGKIQVTEETSRILTNLGYMCSCRGVINVKGKGDLTTYFVHTEMTRSLSQGTVMP</sequence>
<keyword evidence="16 22" id="KW-0472">Membrane</keyword>
<dbReference type="PROSITE" id="PS50125">
    <property type="entry name" value="GUANYLATE_CYCLASE_2"/>
    <property type="match status" value="2"/>
</dbReference>
<dbReference type="Ensembl" id="ENSSORT00005020408.1">
    <property type="protein sequence ID" value="ENSSORP00005019846.1"/>
    <property type="gene ID" value="ENSSORG00005007158.1"/>
</dbReference>
<keyword evidence="19 22" id="KW-0456">Lyase</keyword>
<comment type="cofactor">
    <cofactor evidence="24">
        <name>Mg(2+)</name>
        <dbReference type="ChEBI" id="CHEBI:18420"/>
    </cofactor>
    <cofactor evidence="24">
        <name>Mn(2+)</name>
        <dbReference type="ChEBI" id="CHEBI:29035"/>
    </cofactor>
    <text evidence="24">Binds 2 magnesium ions per subunit. Is also active with manganese (in vitro).</text>
</comment>
<evidence type="ECO:0000256" key="9">
    <source>
        <dbReference type="ARBA" id="ARBA00022723"/>
    </source>
</evidence>
<evidence type="ECO:0000256" key="5">
    <source>
        <dbReference type="ARBA" id="ARBA00022475"/>
    </source>
</evidence>
<feature type="transmembrane region" description="Helical" evidence="26">
    <location>
        <begin position="57"/>
        <end position="77"/>
    </location>
</feature>
<evidence type="ECO:0000256" key="3">
    <source>
        <dbReference type="ARBA" id="ARBA00004496"/>
    </source>
</evidence>
<comment type="cofactor">
    <cofactor evidence="2">
        <name>Mn(2+)</name>
        <dbReference type="ChEBI" id="CHEBI:29035"/>
    </cofactor>
</comment>
<keyword evidence="12 22" id="KW-0067">ATP-binding</keyword>
<evidence type="ECO:0000256" key="7">
    <source>
        <dbReference type="ARBA" id="ARBA00022553"/>
    </source>
</evidence>
<feature type="transmembrane region" description="Helical" evidence="26">
    <location>
        <begin position="658"/>
        <end position="683"/>
    </location>
</feature>
<comment type="subunit">
    <text evidence="21">Interacts with RAF1. Interacts with GNAS. Interacts with the G protein beta and gamma subunit complex.</text>
</comment>
<dbReference type="PIRSF" id="PIRSF039050">
    <property type="entry name" value="Ade_cyc"/>
    <property type="match status" value="1"/>
</dbReference>
<feature type="transmembrane region" description="Helical" evidence="26">
    <location>
        <begin position="560"/>
        <end position="581"/>
    </location>
</feature>
<evidence type="ECO:0000259" key="27">
    <source>
        <dbReference type="PROSITE" id="PS50125"/>
    </source>
</evidence>
<dbReference type="SMART" id="SM00044">
    <property type="entry name" value="CYCc"/>
    <property type="match status" value="2"/>
</dbReference>
<feature type="domain" description="Guanylate cyclase" evidence="27">
    <location>
        <begin position="787"/>
        <end position="932"/>
    </location>
</feature>
<feature type="binding site" evidence="24">
    <location>
        <position position="282"/>
    </location>
    <ligand>
        <name>Mg(2+)</name>
        <dbReference type="ChEBI" id="CHEBI:18420"/>
        <label>2</label>
        <note>catalytic</note>
    </ligand>
</feature>
<dbReference type="SUPFAM" id="SSF55073">
    <property type="entry name" value="Nucleotide cyclase"/>
    <property type="match status" value="2"/>
</dbReference>
<feature type="transmembrane region" description="Helical" evidence="26">
    <location>
        <begin position="587"/>
        <end position="613"/>
    </location>
</feature>
<dbReference type="InterPro" id="IPR029787">
    <property type="entry name" value="Nucleotide_cyclase"/>
</dbReference>
<feature type="transmembrane region" description="Helical" evidence="26">
    <location>
        <begin position="634"/>
        <end position="652"/>
    </location>
</feature>
<dbReference type="PANTHER" id="PTHR45627:SF6">
    <property type="entry name" value="ADENYLATE CYCLASE TYPE 2"/>
    <property type="match status" value="1"/>
</dbReference>
<evidence type="ECO:0000256" key="22">
    <source>
        <dbReference type="PIRNR" id="PIRNR039050"/>
    </source>
</evidence>
<keyword evidence="11 22" id="KW-0547">Nucleotide-binding</keyword>
<gene>
    <name evidence="28" type="primary">adcy2b</name>
</gene>
<comment type="catalytic activity">
    <reaction evidence="1 22">
        <text>ATP = 3',5'-cyclic AMP + diphosphate</text>
        <dbReference type="Rhea" id="RHEA:15389"/>
        <dbReference type="ChEBI" id="CHEBI:30616"/>
        <dbReference type="ChEBI" id="CHEBI:33019"/>
        <dbReference type="ChEBI" id="CHEBI:58165"/>
        <dbReference type="EC" id="4.6.1.1"/>
    </reaction>
</comment>
<name>A0A672ZRN8_9TELE</name>
<dbReference type="InterPro" id="IPR030672">
    <property type="entry name" value="Adcy"/>
</dbReference>
<keyword evidence="9 22" id="KW-0479">Metal-binding</keyword>
<feature type="binding site" evidence="23">
    <location>
        <begin position="926"/>
        <end position="930"/>
    </location>
    <ligand>
        <name>ATP</name>
        <dbReference type="ChEBI" id="CHEBI:30616"/>
    </ligand>
</feature>
<feature type="binding site" evidence="23">
    <location>
        <position position="839"/>
    </location>
    <ligand>
        <name>ATP</name>
        <dbReference type="ChEBI" id="CHEBI:30616"/>
    </ligand>
</feature>
<dbReference type="Pfam" id="PF06327">
    <property type="entry name" value="Adcy_cons_dom"/>
    <property type="match status" value="2"/>
</dbReference>
<feature type="binding site" evidence="24">
    <location>
        <position position="281"/>
    </location>
    <ligand>
        <name>Mg(2+)</name>
        <dbReference type="ChEBI" id="CHEBI:18420"/>
        <label>2</label>
        <note>catalytic</note>
    </ligand>
</feature>
<feature type="transmembrane region" description="Helical" evidence="26">
    <location>
        <begin position="704"/>
        <end position="721"/>
    </location>
</feature>
<keyword evidence="13 22" id="KW-0460">Magnesium</keyword>
<evidence type="ECO:0000256" key="21">
    <source>
        <dbReference type="ARBA" id="ARBA00062986"/>
    </source>
</evidence>
<keyword evidence="15 22" id="KW-0115">cAMP biosynthesis</keyword>
<dbReference type="GO" id="GO:0005524">
    <property type="term" value="F:ATP binding"/>
    <property type="evidence" value="ECO:0007669"/>
    <property type="project" value="UniProtKB-UniRule"/>
</dbReference>
<keyword evidence="6" id="KW-0963">Cytoplasm</keyword>
<dbReference type="InterPro" id="IPR001054">
    <property type="entry name" value="A/G_cyclase"/>
</dbReference>
<feature type="transmembrane region" description="Helical" evidence="26">
    <location>
        <begin position="137"/>
        <end position="155"/>
    </location>
</feature>
<dbReference type="GO" id="GO:0006171">
    <property type="term" value="P:cAMP biosynthetic process"/>
    <property type="evidence" value="ECO:0007669"/>
    <property type="project" value="UniProtKB-KW"/>
</dbReference>
<dbReference type="Gene3D" id="3.30.70.1230">
    <property type="entry name" value="Nucleotide cyclase"/>
    <property type="match status" value="2"/>
</dbReference>
<evidence type="ECO:0000256" key="20">
    <source>
        <dbReference type="ARBA" id="ARBA00057708"/>
    </source>
</evidence>
<evidence type="ECO:0000256" key="24">
    <source>
        <dbReference type="PIRSR" id="PIRSR039050-51"/>
    </source>
</evidence>
<feature type="binding site" evidence="23">
    <location>
        <position position="369"/>
    </location>
    <ligand>
        <name>ATP</name>
        <dbReference type="ChEBI" id="CHEBI:30616"/>
    </ligand>
</feature>
<feature type="binding site" evidence="23">
    <location>
        <begin position="323"/>
        <end position="325"/>
    </location>
    <ligand>
        <name>ATP</name>
        <dbReference type="ChEBI" id="CHEBI:30616"/>
    </ligand>
</feature>
<feature type="binding site" evidence="23">
    <location>
        <begin position="281"/>
        <end position="286"/>
    </location>
    <ligand>
        <name>ATP</name>
        <dbReference type="ChEBI" id="CHEBI:30616"/>
    </ligand>
</feature>
<feature type="binding site" evidence="24">
    <location>
        <position position="325"/>
    </location>
    <ligand>
        <name>Mg(2+)</name>
        <dbReference type="ChEBI" id="CHEBI:18420"/>
        <label>2</label>
        <note>catalytic</note>
    </ligand>
</feature>
<keyword evidence="14 26" id="KW-1133">Transmembrane helix</keyword>
<feature type="transmembrane region" description="Helical" evidence="26">
    <location>
        <begin position="175"/>
        <end position="193"/>
    </location>
</feature>
<evidence type="ECO:0000256" key="16">
    <source>
        <dbReference type="ARBA" id="ARBA00023136"/>
    </source>
</evidence>
<evidence type="ECO:0000256" key="23">
    <source>
        <dbReference type="PIRSR" id="PIRSR039050-50"/>
    </source>
</evidence>
<comment type="function">
    <text evidence="20">Catalyzes the formation of the signaling molecule cAMP in response to G-protein signaling. Down-stream signaling cascades mediate changes in gene expression patterns and lead to increased IL6 production. Functions in signaling cascades downstream of the muscarinic acetylcholine receptors.</text>
</comment>
<reference evidence="28" key="2">
    <citation type="submission" date="2025-08" db="UniProtKB">
        <authorList>
            <consortium name="Ensembl"/>
        </authorList>
    </citation>
    <scope>IDENTIFICATION</scope>
</reference>
<dbReference type="GO" id="GO:0005737">
    <property type="term" value="C:cytoplasm"/>
    <property type="evidence" value="ECO:0007669"/>
    <property type="project" value="UniProtKB-SubCell"/>
</dbReference>
<evidence type="ECO:0000256" key="2">
    <source>
        <dbReference type="ARBA" id="ARBA00001936"/>
    </source>
</evidence>
<dbReference type="GO" id="GO:0007189">
    <property type="term" value="P:adenylate cyclase-activating G protein-coupled receptor signaling pathway"/>
    <property type="evidence" value="ECO:0007669"/>
    <property type="project" value="TreeGrafter"/>
</dbReference>
<feature type="binding site" evidence="24">
    <location>
        <position position="325"/>
    </location>
    <ligand>
        <name>Mg(2+)</name>
        <dbReference type="ChEBI" id="CHEBI:18420"/>
        <label>1</label>
        <note>catalytic</note>
    </ligand>
</feature>
<evidence type="ECO:0000313" key="28">
    <source>
        <dbReference type="Ensembl" id="ENSSORP00005019846.1"/>
    </source>
</evidence>
<dbReference type="GO" id="GO:0046872">
    <property type="term" value="F:metal ion binding"/>
    <property type="evidence" value="ECO:0007669"/>
    <property type="project" value="UniProtKB-KW"/>
</dbReference>
<evidence type="ECO:0000256" key="19">
    <source>
        <dbReference type="ARBA" id="ARBA00023239"/>
    </source>
</evidence>
<reference evidence="28" key="1">
    <citation type="submission" date="2019-06" db="EMBL/GenBank/DDBJ databases">
        <authorList>
            <consortium name="Wellcome Sanger Institute Data Sharing"/>
        </authorList>
    </citation>
    <scope>NUCLEOTIDE SEQUENCE [LARGE SCALE GENOMIC DNA]</scope>
</reference>
<feature type="transmembrane region" description="Helical" evidence="26">
    <location>
        <begin position="110"/>
        <end position="130"/>
    </location>
</feature>
<dbReference type="FunFam" id="3.30.70.1230:FF:000010">
    <property type="entry name" value="Adenylate cyclase 2"/>
    <property type="match status" value="1"/>
</dbReference>
<evidence type="ECO:0000256" key="14">
    <source>
        <dbReference type="ARBA" id="ARBA00022989"/>
    </source>
</evidence>
<dbReference type="GO" id="GO:0035556">
    <property type="term" value="P:intracellular signal transduction"/>
    <property type="evidence" value="ECO:0007669"/>
    <property type="project" value="InterPro"/>
</dbReference>
<evidence type="ECO:0000256" key="25">
    <source>
        <dbReference type="RuleBase" id="RU000405"/>
    </source>
</evidence>
<feature type="domain" description="Guanylate cyclase" evidence="27">
    <location>
        <begin position="276"/>
        <end position="403"/>
    </location>
</feature>
<dbReference type="PROSITE" id="PS00452">
    <property type="entry name" value="GUANYLATE_CYCLASE_1"/>
    <property type="match status" value="2"/>
</dbReference>
<dbReference type="GO" id="GO:0004016">
    <property type="term" value="F:adenylate cyclase activity"/>
    <property type="evidence" value="ECO:0007669"/>
    <property type="project" value="UniProtKB-EC"/>
</dbReference>
<feature type="binding site" evidence="24">
    <location>
        <position position="281"/>
    </location>
    <ligand>
        <name>Mg(2+)</name>
        <dbReference type="ChEBI" id="CHEBI:18420"/>
        <label>1</label>
        <note>catalytic</note>
    </ligand>
</feature>
<proteinExistence type="inferred from homology"/>
<evidence type="ECO:0000313" key="29">
    <source>
        <dbReference type="Proteomes" id="UP000472271"/>
    </source>
</evidence>
<dbReference type="InterPro" id="IPR032628">
    <property type="entry name" value="AC_N"/>
</dbReference>
<evidence type="ECO:0000256" key="18">
    <source>
        <dbReference type="ARBA" id="ARBA00023211"/>
    </source>
</evidence>
<evidence type="ECO:0000256" key="17">
    <source>
        <dbReference type="ARBA" id="ARBA00023180"/>
    </source>
</evidence>
<feature type="transmembrane region" description="Helical" evidence="26">
    <location>
        <begin position="26"/>
        <end position="51"/>
    </location>
</feature>
<evidence type="ECO:0000256" key="8">
    <source>
        <dbReference type="ARBA" id="ARBA00022692"/>
    </source>
</evidence>
<dbReference type="FunFam" id="3.30.70.1230:FF:000003">
    <property type="entry name" value="Adenylate cyclase"/>
    <property type="match status" value="1"/>
</dbReference>
<evidence type="ECO:0000256" key="11">
    <source>
        <dbReference type="ARBA" id="ARBA00022741"/>
    </source>
</evidence>
<evidence type="ECO:0000256" key="4">
    <source>
        <dbReference type="ARBA" id="ARBA00004651"/>
    </source>
</evidence>
<evidence type="ECO:0000256" key="10">
    <source>
        <dbReference type="ARBA" id="ARBA00022737"/>
    </source>
</evidence>
<dbReference type="Proteomes" id="UP000472271">
    <property type="component" value="Chromosome 11"/>
</dbReference>